<dbReference type="OrthoDB" id="8005241at2759"/>
<dbReference type="AlphaFoldDB" id="A0A0M4EY25"/>
<dbReference type="SMR" id="A0A0M4EY25"/>
<reference evidence="1 2" key="1">
    <citation type="submission" date="2015-08" db="EMBL/GenBank/DDBJ databases">
        <title>Ancestral chromatin configuration constrains chromatin evolution on differentiating sex chromosomes in Drosophila.</title>
        <authorList>
            <person name="Zhou Q."/>
            <person name="Bachtrog D."/>
        </authorList>
    </citation>
    <scope>NUCLEOTIDE SEQUENCE [LARGE SCALE GENOMIC DNA]</scope>
    <source>
        <tissue evidence="1">Whole larvae</tissue>
    </source>
</reference>
<organism evidence="1 2">
    <name type="scientific">Drosophila busckii</name>
    <name type="common">Fruit fly</name>
    <dbReference type="NCBI Taxonomy" id="30019"/>
    <lineage>
        <taxon>Eukaryota</taxon>
        <taxon>Metazoa</taxon>
        <taxon>Ecdysozoa</taxon>
        <taxon>Arthropoda</taxon>
        <taxon>Hexapoda</taxon>
        <taxon>Insecta</taxon>
        <taxon>Pterygota</taxon>
        <taxon>Neoptera</taxon>
        <taxon>Endopterygota</taxon>
        <taxon>Diptera</taxon>
        <taxon>Brachycera</taxon>
        <taxon>Muscomorpha</taxon>
        <taxon>Ephydroidea</taxon>
        <taxon>Drosophilidae</taxon>
        <taxon>Drosophila</taxon>
    </lineage>
</organism>
<evidence type="ECO:0000313" key="1">
    <source>
        <dbReference type="EMBL" id="ALC42995.1"/>
    </source>
</evidence>
<gene>
    <name evidence="1" type="ORF">Dbus_chr3Lg161</name>
</gene>
<keyword evidence="2" id="KW-1185">Reference proteome</keyword>
<dbReference type="OMA" id="YRHRVEH"/>
<name>A0A0M4EY25_DROBS</name>
<feature type="non-terminal residue" evidence="1">
    <location>
        <position position="1"/>
    </location>
</feature>
<protein>
    <submittedName>
        <fullName evidence="1">Msd1</fullName>
    </submittedName>
</protein>
<evidence type="ECO:0000313" key="2">
    <source>
        <dbReference type="Proteomes" id="UP000494163"/>
    </source>
</evidence>
<sequence length="127" mass="14861">ATRQTQDKAMVKIRDILDKSNSTLLHIESQNNLNSAYANDSQQQTNVYNLHPESQLALVKIFDNFQRIMGKYDKLQIYSAHNDCLVYRQRLENLESSARKLEVLYATVTQMKLDMEMHEQQKPIDQD</sequence>
<dbReference type="STRING" id="30019.A0A0M4EY25"/>
<proteinExistence type="predicted"/>
<feature type="non-terminal residue" evidence="1">
    <location>
        <position position="127"/>
    </location>
</feature>
<dbReference type="EMBL" id="CP012525">
    <property type="protein sequence ID" value="ALC42995.1"/>
    <property type="molecule type" value="Genomic_DNA"/>
</dbReference>
<dbReference type="Proteomes" id="UP000494163">
    <property type="component" value="Chromosome 3L"/>
</dbReference>
<accession>A0A0M4EY25</accession>